<dbReference type="Gene3D" id="1.10.260.40">
    <property type="entry name" value="lambda repressor-like DNA-binding domains"/>
    <property type="match status" value="1"/>
</dbReference>
<dbReference type="InterPro" id="IPR000843">
    <property type="entry name" value="HTH_LacI"/>
</dbReference>
<evidence type="ECO:0000256" key="4">
    <source>
        <dbReference type="SAM" id="MobiDB-lite"/>
    </source>
</evidence>
<evidence type="ECO:0000256" key="2">
    <source>
        <dbReference type="ARBA" id="ARBA00023125"/>
    </source>
</evidence>
<gene>
    <name evidence="6" type="ORF">KILIM_017_00690</name>
</gene>
<dbReference type="PANTHER" id="PTHR30146">
    <property type="entry name" value="LACI-RELATED TRANSCRIPTIONAL REPRESSOR"/>
    <property type="match status" value="1"/>
</dbReference>
<dbReference type="eggNOG" id="COG1609">
    <property type="taxonomic scope" value="Bacteria"/>
</dbReference>
<evidence type="ECO:0000313" key="7">
    <source>
        <dbReference type="Proteomes" id="UP000008366"/>
    </source>
</evidence>
<dbReference type="SUPFAM" id="SSF47413">
    <property type="entry name" value="lambda repressor-like DNA-binding domains"/>
    <property type="match status" value="1"/>
</dbReference>
<name>K6X8T1_9MICO</name>
<dbReference type="CDD" id="cd01392">
    <property type="entry name" value="HTH_LacI"/>
    <property type="match status" value="1"/>
</dbReference>
<dbReference type="AlphaFoldDB" id="K6X8T1"/>
<dbReference type="InterPro" id="IPR010982">
    <property type="entry name" value="Lambda_DNA-bd_dom_sf"/>
</dbReference>
<dbReference type="Pfam" id="PF00356">
    <property type="entry name" value="LacI"/>
    <property type="match status" value="1"/>
</dbReference>
<keyword evidence="3" id="KW-0804">Transcription</keyword>
<dbReference type="Gene3D" id="3.40.50.2300">
    <property type="match status" value="3"/>
</dbReference>
<dbReference type="InterPro" id="IPR028082">
    <property type="entry name" value="Peripla_BP_I"/>
</dbReference>
<dbReference type="PANTHER" id="PTHR30146:SF109">
    <property type="entry name" value="HTH-TYPE TRANSCRIPTIONAL REGULATOR GALS"/>
    <property type="match status" value="1"/>
</dbReference>
<dbReference type="OrthoDB" id="5171752at2"/>
<dbReference type="Proteomes" id="UP000008366">
    <property type="component" value="Unassembled WGS sequence"/>
</dbReference>
<comment type="caution">
    <text evidence="6">The sequence shown here is derived from an EMBL/GenBank/DDBJ whole genome shotgun (WGS) entry which is preliminary data.</text>
</comment>
<dbReference type="GO" id="GO:0003700">
    <property type="term" value="F:DNA-binding transcription factor activity"/>
    <property type="evidence" value="ECO:0007669"/>
    <property type="project" value="TreeGrafter"/>
</dbReference>
<protein>
    <submittedName>
        <fullName evidence="6">Putative LacI family transcriptional regulator</fullName>
    </submittedName>
</protein>
<dbReference type="STRING" id="1184609.KILIM_017_00690"/>
<keyword evidence="1" id="KW-0805">Transcription regulation</keyword>
<organism evidence="6 7">
    <name type="scientific">Kineosphaera limosa NBRC 100340</name>
    <dbReference type="NCBI Taxonomy" id="1184609"/>
    <lineage>
        <taxon>Bacteria</taxon>
        <taxon>Bacillati</taxon>
        <taxon>Actinomycetota</taxon>
        <taxon>Actinomycetes</taxon>
        <taxon>Micrococcales</taxon>
        <taxon>Dermatophilaceae</taxon>
        <taxon>Kineosphaera</taxon>
    </lineage>
</organism>
<proteinExistence type="predicted"/>
<feature type="region of interest" description="Disordered" evidence="4">
    <location>
        <begin position="352"/>
        <end position="371"/>
    </location>
</feature>
<evidence type="ECO:0000256" key="1">
    <source>
        <dbReference type="ARBA" id="ARBA00023015"/>
    </source>
</evidence>
<dbReference type="Pfam" id="PF13377">
    <property type="entry name" value="Peripla_BP_3"/>
    <property type="match status" value="1"/>
</dbReference>
<dbReference type="CDD" id="cd06279">
    <property type="entry name" value="PBP1_LacI-like"/>
    <property type="match status" value="1"/>
</dbReference>
<dbReference type="PROSITE" id="PS50932">
    <property type="entry name" value="HTH_LACI_2"/>
    <property type="match status" value="1"/>
</dbReference>
<sequence>MPRSRVRAGTRRPTLKSVAHHAGVSVSTASLVFSGKGPVAQATRERVISAAADLGYQGPDPLASSLRRGRAGIVAVIVEGGMLNAFHDPYAVATLDGLAAELDDIPTGMLLMSQSPSEPAHAVERLGGTALDATVFLGCGPRENPLVPHLVSRGIPMVALGAPCGPELVQVTVDNRAAQREVAQHLADLGHRRVAHVTLPIGTAPPPAPTTVADLLDLAYPEVSLRSAAVADVFGGQVPAVVAATADVDGGHAAGIQLLDVPVAQRPTAVLAQSDLMAVGVIRAATDLGLAVPDQVSVTGFDGVSLDWWEGTLTTAVQPDRGKGAAAGQAIRALLAGDRPADVTLPTHLRIGTTTAAPPTPVSGPTSAPAC</sequence>
<dbReference type="SUPFAM" id="SSF53822">
    <property type="entry name" value="Periplasmic binding protein-like I"/>
    <property type="match status" value="1"/>
</dbReference>
<dbReference type="EMBL" id="BAHD01000017">
    <property type="protein sequence ID" value="GAB95224.1"/>
    <property type="molecule type" value="Genomic_DNA"/>
</dbReference>
<dbReference type="GO" id="GO:0000976">
    <property type="term" value="F:transcription cis-regulatory region binding"/>
    <property type="evidence" value="ECO:0007669"/>
    <property type="project" value="TreeGrafter"/>
</dbReference>
<dbReference type="SMART" id="SM00354">
    <property type="entry name" value="HTH_LACI"/>
    <property type="match status" value="1"/>
</dbReference>
<evidence type="ECO:0000313" key="6">
    <source>
        <dbReference type="EMBL" id="GAB95224.1"/>
    </source>
</evidence>
<dbReference type="InterPro" id="IPR046335">
    <property type="entry name" value="LacI/GalR-like_sensor"/>
</dbReference>
<dbReference type="RefSeq" id="WP_006591756.1">
    <property type="nucleotide sequence ID" value="NZ_BAHD01000017.1"/>
</dbReference>
<evidence type="ECO:0000259" key="5">
    <source>
        <dbReference type="PROSITE" id="PS50932"/>
    </source>
</evidence>
<keyword evidence="7" id="KW-1185">Reference proteome</keyword>
<keyword evidence="2" id="KW-0238">DNA-binding</keyword>
<reference evidence="6 7" key="1">
    <citation type="submission" date="2012-08" db="EMBL/GenBank/DDBJ databases">
        <title>Whole genome shotgun sequence of Kineosphaera limosa NBRC 100340.</title>
        <authorList>
            <person name="Yoshida I."/>
            <person name="Isaki S."/>
            <person name="Hosoyama A."/>
            <person name="Tsuchikane K."/>
            <person name="Katsumata H."/>
            <person name="Ando Y."/>
            <person name="Ohji S."/>
            <person name="Hamada M."/>
            <person name="Tamura T."/>
            <person name="Yamazoe A."/>
            <person name="Yamazaki S."/>
            <person name="Fujita N."/>
        </authorList>
    </citation>
    <scope>NUCLEOTIDE SEQUENCE [LARGE SCALE GENOMIC DNA]</scope>
    <source>
        <strain evidence="6 7">NBRC 100340</strain>
    </source>
</reference>
<feature type="domain" description="HTH lacI-type" evidence="5">
    <location>
        <begin position="13"/>
        <end position="68"/>
    </location>
</feature>
<evidence type="ECO:0000256" key="3">
    <source>
        <dbReference type="ARBA" id="ARBA00023163"/>
    </source>
</evidence>
<accession>K6X8T1</accession>